<dbReference type="PaxDb" id="768679-TTX_1946"/>
<dbReference type="HOGENOM" id="CLU_419584_0_0_2"/>
<evidence type="ECO:0000256" key="4">
    <source>
        <dbReference type="ARBA" id="ARBA00022801"/>
    </source>
</evidence>
<dbReference type="PATRIC" id="fig|768679.9.peg.1969"/>
<dbReference type="EMBL" id="FN869859">
    <property type="protein sequence ID" value="CCC82561.1"/>
    <property type="molecule type" value="Genomic_DNA"/>
</dbReference>
<dbReference type="PANTHER" id="PTHR14218">
    <property type="entry name" value="PROTEASE S8 TRIPEPTIDYL PEPTIDASE I CLN2"/>
    <property type="match status" value="1"/>
</dbReference>
<dbReference type="Proteomes" id="UP000002654">
    <property type="component" value="Chromosome"/>
</dbReference>
<dbReference type="InterPro" id="IPR030400">
    <property type="entry name" value="Sedolisin_dom"/>
</dbReference>
<dbReference type="InterPro" id="IPR000209">
    <property type="entry name" value="Peptidase_S8/S53_dom"/>
</dbReference>
<keyword evidence="3" id="KW-0479">Metal-binding</keyword>
<evidence type="ECO:0000256" key="3">
    <source>
        <dbReference type="ARBA" id="ARBA00022723"/>
    </source>
</evidence>
<evidence type="ECO:0000313" key="10">
    <source>
        <dbReference type="Proteomes" id="UP000002654"/>
    </source>
</evidence>
<dbReference type="KEGG" id="ttn:TTX_1946"/>
<keyword evidence="4 9" id="KW-0378">Hydrolase</keyword>
<keyword evidence="6" id="KW-0106">Calcium</keyword>
<dbReference type="InterPro" id="IPR036852">
    <property type="entry name" value="Peptidase_S8/S53_dom_sf"/>
</dbReference>
<sequence>MCHMDKLIAISILILISAVAVSAQPLYITCAAYGLYPSSFTHVIIWLQLNNVTTPNGLYYLLQQQYYNPQSPYFHKFITPQQFSEWYSPPQYVFTYIENVLQSNGLSILGTYPMAIVASGNASAVDGALSALSSAPQQISQWIIAGECVPIGYFSKGLRYKPEYIYVPMDSAVRAALNAKNFTYLGGVPAQLKIRNFEVWLPRGLQYIYDEMPLLSQGINGGGVKIGIVDAFGDVNFTLAEQGVYQNTASNDLDLFDKVFGLPPANLTVIYPVGVPTVTPFNYGDALGWSYETALDLEYAHTMAPGASLVLAVSPDAGDDLFIAVEYLINNSMVDFISLSWGLPEDVVLAPPPTPQLLRAYDEVFMQAAAEGIGVFAASGDWGAFDIFWQYFGLPIEPSVIYPASDPWVTAVGGTSLQAYMANGNIVRVESAWNWNAYYMWGSGGGYSFFFNETPGQLIARIAYERPVIYEPTLSELYGYKYFFYTVGHRGVPDVAADADPFTGVLIAINGSLSGLWGGTSLATPLTAGMTATVQSGLSTRIGYLAPTLYLMYSKYGKGVYQWNTSISAWSLFQGLGGALFPTFGGENGLYNVIVGSWNPVDGLGQLNVYGLYSALR</sequence>
<dbReference type="SMART" id="SM00944">
    <property type="entry name" value="Pro-kuma_activ"/>
    <property type="match status" value="1"/>
</dbReference>
<dbReference type="Pfam" id="PF09286">
    <property type="entry name" value="Pro-kuma_activ"/>
    <property type="match status" value="1"/>
</dbReference>
<dbReference type="SUPFAM" id="SSF52743">
    <property type="entry name" value="Subtilisin-like"/>
    <property type="match status" value="1"/>
</dbReference>
<dbReference type="SUPFAM" id="SSF54897">
    <property type="entry name" value="Protease propeptides/inhibitors"/>
    <property type="match status" value="1"/>
</dbReference>
<organism evidence="9 10">
    <name type="scientific">Thermoproteus tenax (strain ATCC 35583 / DSM 2078 / JCM 9277 / NBRC 100435 / Kra 1)</name>
    <dbReference type="NCBI Taxonomy" id="768679"/>
    <lineage>
        <taxon>Archaea</taxon>
        <taxon>Thermoproteota</taxon>
        <taxon>Thermoprotei</taxon>
        <taxon>Thermoproteales</taxon>
        <taxon>Thermoproteaceae</taxon>
        <taxon>Thermoproteus</taxon>
    </lineage>
</organism>
<dbReference type="Pfam" id="PF00082">
    <property type="entry name" value="Peptidase_S8"/>
    <property type="match status" value="1"/>
</dbReference>
<keyword evidence="5" id="KW-0720">Serine protease</keyword>
<dbReference type="EC" id="3.4.21.100" evidence="9"/>
<accession>G4RLW6</accession>
<comment type="cofactor">
    <cofactor evidence="1">
        <name>Ca(2+)</name>
        <dbReference type="ChEBI" id="CHEBI:29108"/>
    </cofactor>
</comment>
<evidence type="ECO:0000256" key="1">
    <source>
        <dbReference type="ARBA" id="ARBA00001913"/>
    </source>
</evidence>
<dbReference type="AlphaFoldDB" id="G4RLW6"/>
<dbReference type="GO" id="GO:0046872">
    <property type="term" value="F:metal ion binding"/>
    <property type="evidence" value="ECO:0007669"/>
    <property type="project" value="UniProtKB-KW"/>
</dbReference>
<keyword evidence="2" id="KW-0645">Protease</keyword>
<dbReference type="CDD" id="cd04056">
    <property type="entry name" value="Peptidases_S53"/>
    <property type="match status" value="1"/>
</dbReference>
<evidence type="ECO:0000259" key="8">
    <source>
        <dbReference type="PROSITE" id="PS51695"/>
    </source>
</evidence>
<gene>
    <name evidence="9" type="ordered locus">TTX_1946</name>
</gene>
<reference evidence="9 10" key="1">
    <citation type="journal article" date="2011" name="PLoS ONE">
        <title>The complete genome sequence of Thermoproteus tenax: a physiologically versatile member of the Crenarchaeota.</title>
        <authorList>
            <person name="Siebers B."/>
            <person name="Zaparty M."/>
            <person name="Raddatz G."/>
            <person name="Tjaden B."/>
            <person name="Albers S.V."/>
            <person name="Bell S.D."/>
            <person name="Blombach F."/>
            <person name="Kletzin A."/>
            <person name="Kyrpides N."/>
            <person name="Lanz C."/>
            <person name="Plagens A."/>
            <person name="Rampp M."/>
            <person name="Rosinus A."/>
            <person name="von Jan M."/>
            <person name="Makarova K.S."/>
            <person name="Klenk H.P."/>
            <person name="Schuster S.C."/>
            <person name="Hensel R."/>
        </authorList>
    </citation>
    <scope>NUCLEOTIDE SEQUENCE [LARGE SCALE GENOMIC DNA]</scope>
    <source>
        <strain evidence="10">ATCC 35583 / DSM 2078 / JCM 9277 / NBRC 100435 / Kra 1</strain>
    </source>
</reference>
<evidence type="ECO:0000313" key="9">
    <source>
        <dbReference type="EMBL" id="CCC82561.1"/>
    </source>
</evidence>
<dbReference type="eggNOG" id="arCOG03669">
    <property type="taxonomic scope" value="Archaea"/>
</dbReference>
<keyword evidence="7" id="KW-0865">Zymogen</keyword>
<dbReference type="GO" id="GO:0006508">
    <property type="term" value="P:proteolysis"/>
    <property type="evidence" value="ECO:0007669"/>
    <property type="project" value="UniProtKB-KW"/>
</dbReference>
<dbReference type="InterPro" id="IPR015366">
    <property type="entry name" value="S53_propep"/>
</dbReference>
<dbReference type="PROSITE" id="PS51695">
    <property type="entry name" value="SEDOLISIN"/>
    <property type="match status" value="1"/>
</dbReference>
<evidence type="ECO:0000256" key="2">
    <source>
        <dbReference type="ARBA" id="ARBA00022670"/>
    </source>
</evidence>
<dbReference type="STRING" id="768679.TTX_1946"/>
<proteinExistence type="predicted"/>
<keyword evidence="10" id="KW-1185">Reference proteome</keyword>
<name>G4RLW6_THETK</name>
<dbReference type="GO" id="GO:0004252">
    <property type="term" value="F:serine-type endopeptidase activity"/>
    <property type="evidence" value="ECO:0007669"/>
    <property type="project" value="InterPro"/>
</dbReference>
<dbReference type="PROSITE" id="PS00138">
    <property type="entry name" value="SUBTILASE_SER"/>
    <property type="match status" value="1"/>
</dbReference>
<dbReference type="InterPro" id="IPR023828">
    <property type="entry name" value="Peptidase_S8_Ser-AS"/>
</dbReference>
<protein>
    <submittedName>
        <fullName evidence="9">S53 peptidase</fullName>
        <ecNumber evidence="9">3.4.21.100</ecNumber>
    </submittedName>
</protein>
<feature type="domain" description="Peptidase S53" evidence="8">
    <location>
        <begin position="199"/>
        <end position="617"/>
    </location>
</feature>
<dbReference type="InterPro" id="IPR050819">
    <property type="entry name" value="Tripeptidyl-peptidase_I"/>
</dbReference>
<dbReference type="GO" id="GO:0008240">
    <property type="term" value="F:tripeptidyl-peptidase activity"/>
    <property type="evidence" value="ECO:0007669"/>
    <property type="project" value="TreeGrafter"/>
</dbReference>
<evidence type="ECO:0000256" key="5">
    <source>
        <dbReference type="ARBA" id="ARBA00022825"/>
    </source>
</evidence>
<evidence type="ECO:0000256" key="6">
    <source>
        <dbReference type="ARBA" id="ARBA00022837"/>
    </source>
</evidence>
<dbReference type="Gene3D" id="3.40.50.200">
    <property type="entry name" value="Peptidase S8/S53 domain"/>
    <property type="match status" value="1"/>
</dbReference>
<dbReference type="PANTHER" id="PTHR14218:SF15">
    <property type="entry name" value="TRIPEPTIDYL-PEPTIDASE 1"/>
    <property type="match status" value="1"/>
</dbReference>
<evidence type="ECO:0000256" key="7">
    <source>
        <dbReference type="ARBA" id="ARBA00023145"/>
    </source>
</evidence>